<name>A0A822XF04_NELNU</name>
<sequence>MGTCHDPFSDSSSVSSTLNPKDCNNFILGLASLLFFDHGKQLLLRKGGGLSRTMSQGISLPSIELGSQFSAPRCTPKRV</sequence>
<comment type="caution">
    <text evidence="1">The sequence shown here is derived from an EMBL/GenBank/DDBJ whole genome shotgun (WGS) entry which is preliminary data.</text>
</comment>
<proteinExistence type="predicted"/>
<protein>
    <submittedName>
        <fullName evidence="1">Uncharacterized protein</fullName>
    </submittedName>
</protein>
<dbReference type="EMBL" id="DUZY01000001">
    <property type="protein sequence ID" value="DAD20034.1"/>
    <property type="molecule type" value="Genomic_DNA"/>
</dbReference>
<reference evidence="1 2" key="1">
    <citation type="journal article" date="2020" name="Mol. Biol. Evol.">
        <title>Distinct Expression and Methylation Patterns for Genes with Different Fates following a Single Whole-Genome Duplication in Flowering Plants.</title>
        <authorList>
            <person name="Shi T."/>
            <person name="Rahmani R.S."/>
            <person name="Gugger P.F."/>
            <person name="Wang M."/>
            <person name="Li H."/>
            <person name="Zhang Y."/>
            <person name="Li Z."/>
            <person name="Wang Q."/>
            <person name="Van de Peer Y."/>
            <person name="Marchal K."/>
            <person name="Chen J."/>
        </authorList>
    </citation>
    <scope>NUCLEOTIDE SEQUENCE [LARGE SCALE GENOMIC DNA]</scope>
    <source>
        <tissue evidence="1">Leaf</tissue>
    </source>
</reference>
<evidence type="ECO:0000313" key="2">
    <source>
        <dbReference type="Proteomes" id="UP000607653"/>
    </source>
</evidence>
<dbReference type="AlphaFoldDB" id="A0A822XF04"/>
<accession>A0A822XF04</accession>
<organism evidence="1 2">
    <name type="scientific">Nelumbo nucifera</name>
    <name type="common">Sacred lotus</name>
    <dbReference type="NCBI Taxonomy" id="4432"/>
    <lineage>
        <taxon>Eukaryota</taxon>
        <taxon>Viridiplantae</taxon>
        <taxon>Streptophyta</taxon>
        <taxon>Embryophyta</taxon>
        <taxon>Tracheophyta</taxon>
        <taxon>Spermatophyta</taxon>
        <taxon>Magnoliopsida</taxon>
        <taxon>Proteales</taxon>
        <taxon>Nelumbonaceae</taxon>
        <taxon>Nelumbo</taxon>
    </lineage>
</organism>
<evidence type="ECO:0000313" key="1">
    <source>
        <dbReference type="EMBL" id="DAD20034.1"/>
    </source>
</evidence>
<gene>
    <name evidence="1" type="ORF">HUJ06_021497</name>
</gene>
<dbReference type="Proteomes" id="UP000607653">
    <property type="component" value="Unassembled WGS sequence"/>
</dbReference>
<keyword evidence="2" id="KW-1185">Reference proteome</keyword>